<comment type="caution">
    <text evidence="2">The sequence shown here is derived from an EMBL/GenBank/DDBJ whole genome shotgun (WGS) entry which is preliminary data.</text>
</comment>
<gene>
    <name evidence="2" type="primary">Jrkl</name>
    <name evidence="2" type="ORF">T4A_5922</name>
</gene>
<evidence type="ECO:0000313" key="2">
    <source>
        <dbReference type="EMBL" id="KRY76955.1"/>
    </source>
</evidence>
<dbReference type="GO" id="GO:0003676">
    <property type="term" value="F:nucleic acid binding"/>
    <property type="evidence" value="ECO:0007669"/>
    <property type="project" value="InterPro"/>
</dbReference>
<dbReference type="AlphaFoldDB" id="A0A0V1ETA6"/>
<dbReference type="InterPro" id="IPR004875">
    <property type="entry name" value="DDE_SF_endonuclease_dom"/>
</dbReference>
<name>A0A0V1ETA6_TRIPS</name>
<evidence type="ECO:0000313" key="3">
    <source>
        <dbReference type="Proteomes" id="UP000054632"/>
    </source>
</evidence>
<reference evidence="2 3" key="1">
    <citation type="submission" date="2015-01" db="EMBL/GenBank/DDBJ databases">
        <title>Evolution of Trichinella species and genotypes.</title>
        <authorList>
            <person name="Korhonen P.K."/>
            <person name="Edoardo P."/>
            <person name="Giuseppe L.R."/>
            <person name="Gasser R.B."/>
        </authorList>
    </citation>
    <scope>NUCLEOTIDE SEQUENCE [LARGE SCALE GENOMIC DNA]</scope>
    <source>
        <strain evidence="2">ISS13</strain>
    </source>
</reference>
<organism evidence="2 3">
    <name type="scientific">Trichinella pseudospiralis</name>
    <name type="common">Parasitic roundworm</name>
    <dbReference type="NCBI Taxonomy" id="6337"/>
    <lineage>
        <taxon>Eukaryota</taxon>
        <taxon>Metazoa</taxon>
        <taxon>Ecdysozoa</taxon>
        <taxon>Nematoda</taxon>
        <taxon>Enoplea</taxon>
        <taxon>Dorylaimia</taxon>
        <taxon>Trichinellida</taxon>
        <taxon>Trichinellidae</taxon>
        <taxon>Trichinella</taxon>
    </lineage>
</organism>
<evidence type="ECO:0000259" key="1">
    <source>
        <dbReference type="Pfam" id="PF03184"/>
    </source>
</evidence>
<proteinExistence type="predicted"/>
<dbReference type="Proteomes" id="UP000054632">
    <property type="component" value="Unassembled WGS sequence"/>
</dbReference>
<accession>A0A0V1ETA6</accession>
<feature type="domain" description="DDE-1" evidence="1">
    <location>
        <begin position="175"/>
        <end position="264"/>
    </location>
</feature>
<dbReference type="Pfam" id="PF03184">
    <property type="entry name" value="DDE_1"/>
    <property type="match status" value="1"/>
</dbReference>
<dbReference type="EMBL" id="JYDR01000009">
    <property type="protein sequence ID" value="KRY76955.1"/>
    <property type="molecule type" value="Genomic_DNA"/>
</dbReference>
<sequence length="405" mass="46855">MPSWKTNAVLFRDSATVCERLDVCSRVNVVSPVCDECSQLFVTAETPGSDISSLHLPIDKYNCLWRTTDGGFCIFLYVQARLLEQVVQTVSTEIGSDEESDVVSVRNFEAKYGRDHLFEVETDGECAILSIFTTGNGSDEATTDSEFENEYTLPNGIIWQRRPFCFPEPKTGHYTWMTGDFFIPHVEEYQQKAKRSGKVLLIIDNAHCHPSSELLYRKDSLFKVLFLPLSLVQPIYQTVIQSLKKRYRKEVLRKIVLLEADGRDLVSQLKSVSLYPPCLRKATWRDFYSTLAVYEHSRKVTLMCQEVTGMFFWSLHGMQNYKRPNIINVYNLGKVDVGSMDARIEDFCCKMETNRYIMVMLYLIVDVCNKNAVLLIKHQQSYQKRKKRFIKEVLAHLVKQHIELR</sequence>
<protein>
    <submittedName>
        <fullName evidence="2">Jerky-like protein-like</fullName>
    </submittedName>
</protein>